<dbReference type="InterPro" id="IPR018247">
    <property type="entry name" value="EF_Hand_1_Ca_BS"/>
</dbReference>
<dbReference type="PROSITE" id="PS00018">
    <property type="entry name" value="EF_HAND_1"/>
    <property type="match status" value="2"/>
</dbReference>
<evidence type="ECO:0000256" key="4">
    <source>
        <dbReference type="ARBA" id="ARBA00022737"/>
    </source>
</evidence>
<dbReference type="SMART" id="SM00054">
    <property type="entry name" value="EFh"/>
    <property type="match status" value="3"/>
</dbReference>
<sequence length="219" mass="25574">MGNQQKVCVLATKDIQILSKTTGKSENEIRQWYNRFLQESNNTGRMNKQQFQLYYANLKKHPNLDTINRFLQESNNTGRMNKQQFQLYYANLKKHPNLDTITDHIFRAFDTDHSNSIDFQEFLIASIVTSEGTDRQKFEYAFEVYDINGDDMIERKEAKKILNLLCRIQGFSENDAVMYTNTLMLTFDTNQDKVLSRTEFINGCLHDSTLGHISNPFAI</sequence>
<dbReference type="InterPro" id="IPR028846">
    <property type="entry name" value="Recoverin"/>
</dbReference>
<dbReference type="InterPro" id="IPR011992">
    <property type="entry name" value="EF-hand-dom_pair"/>
</dbReference>
<evidence type="ECO:0000313" key="9">
    <source>
        <dbReference type="EMBL" id="CAF4102110.1"/>
    </source>
</evidence>
<reference evidence="8" key="1">
    <citation type="submission" date="2021-02" db="EMBL/GenBank/DDBJ databases">
        <authorList>
            <person name="Nowell W R."/>
        </authorList>
    </citation>
    <scope>NUCLEOTIDE SEQUENCE</scope>
</reference>
<evidence type="ECO:0000313" key="10">
    <source>
        <dbReference type="Proteomes" id="UP000663834"/>
    </source>
</evidence>
<dbReference type="Proteomes" id="UP000663834">
    <property type="component" value="Unassembled WGS sequence"/>
</dbReference>
<comment type="caution">
    <text evidence="8">The sequence shown here is derived from an EMBL/GenBank/DDBJ whole genome shotgun (WGS) entry which is preliminary data.</text>
</comment>
<dbReference type="EMBL" id="CAJNOW010011065">
    <property type="protein sequence ID" value="CAF1592673.1"/>
    <property type="molecule type" value="Genomic_DNA"/>
</dbReference>
<evidence type="ECO:0000256" key="2">
    <source>
        <dbReference type="ARBA" id="ARBA00022707"/>
    </source>
</evidence>
<dbReference type="InterPro" id="IPR002048">
    <property type="entry name" value="EF_hand_dom"/>
</dbReference>
<evidence type="ECO:0000256" key="5">
    <source>
        <dbReference type="ARBA" id="ARBA00022837"/>
    </source>
</evidence>
<dbReference type="SUPFAM" id="SSF47473">
    <property type="entry name" value="EF-hand"/>
    <property type="match status" value="2"/>
</dbReference>
<keyword evidence="4" id="KW-0677">Repeat</keyword>
<organism evidence="8 10">
    <name type="scientific">Rotaria magnacalcarata</name>
    <dbReference type="NCBI Taxonomy" id="392030"/>
    <lineage>
        <taxon>Eukaryota</taxon>
        <taxon>Metazoa</taxon>
        <taxon>Spiralia</taxon>
        <taxon>Gnathifera</taxon>
        <taxon>Rotifera</taxon>
        <taxon>Eurotatoria</taxon>
        <taxon>Bdelloidea</taxon>
        <taxon>Philodinida</taxon>
        <taxon>Philodinidae</taxon>
        <taxon>Rotaria</taxon>
    </lineage>
</organism>
<protein>
    <recommendedName>
        <fullName evidence="7">EF-hand domain-containing protein</fullName>
    </recommendedName>
</protein>
<evidence type="ECO:0000256" key="6">
    <source>
        <dbReference type="ARBA" id="ARBA00023288"/>
    </source>
</evidence>
<dbReference type="Gene3D" id="1.10.238.10">
    <property type="entry name" value="EF-hand"/>
    <property type="match status" value="2"/>
</dbReference>
<evidence type="ECO:0000256" key="1">
    <source>
        <dbReference type="ARBA" id="ARBA00006049"/>
    </source>
</evidence>
<name>A0A816A9A1_9BILA</name>
<dbReference type="Proteomes" id="UP000681720">
    <property type="component" value="Unassembled WGS sequence"/>
</dbReference>
<evidence type="ECO:0000256" key="3">
    <source>
        <dbReference type="ARBA" id="ARBA00022723"/>
    </source>
</evidence>
<keyword evidence="6" id="KW-0449">Lipoprotein</keyword>
<dbReference type="Pfam" id="PF13499">
    <property type="entry name" value="EF-hand_7"/>
    <property type="match status" value="1"/>
</dbReference>
<accession>A0A816A9A1</accession>
<dbReference type="Pfam" id="PF13833">
    <property type="entry name" value="EF-hand_8"/>
    <property type="match status" value="1"/>
</dbReference>
<dbReference type="AlphaFoldDB" id="A0A816A9A1"/>
<dbReference type="PANTHER" id="PTHR23055:SF178">
    <property type="entry name" value="NEUROCALCIN HOMOLOG"/>
    <property type="match status" value="1"/>
</dbReference>
<evidence type="ECO:0000259" key="7">
    <source>
        <dbReference type="PROSITE" id="PS50222"/>
    </source>
</evidence>
<dbReference type="GO" id="GO:0005509">
    <property type="term" value="F:calcium ion binding"/>
    <property type="evidence" value="ECO:0007669"/>
    <property type="project" value="InterPro"/>
</dbReference>
<keyword evidence="3" id="KW-0479">Metal-binding</keyword>
<dbReference type="PANTHER" id="PTHR23055">
    <property type="entry name" value="CALCIUM BINDING PROTEINS"/>
    <property type="match status" value="1"/>
</dbReference>
<gene>
    <name evidence="9" type="ORF">GIL414_LOCUS17152</name>
    <name evidence="8" type="ORF">KQP761_LOCUS21367</name>
</gene>
<feature type="domain" description="EF-hand" evidence="7">
    <location>
        <begin position="133"/>
        <end position="168"/>
    </location>
</feature>
<keyword evidence="5" id="KW-0106">Calcium</keyword>
<dbReference type="CDD" id="cd00051">
    <property type="entry name" value="EFh"/>
    <property type="match status" value="2"/>
</dbReference>
<dbReference type="PROSITE" id="PS50222">
    <property type="entry name" value="EF_HAND_2"/>
    <property type="match status" value="2"/>
</dbReference>
<proteinExistence type="inferred from homology"/>
<feature type="domain" description="EF-hand" evidence="7">
    <location>
        <begin position="97"/>
        <end position="132"/>
    </location>
</feature>
<evidence type="ECO:0000313" key="8">
    <source>
        <dbReference type="EMBL" id="CAF1592673.1"/>
    </source>
</evidence>
<comment type="similarity">
    <text evidence="1">Belongs to the recoverin family.</text>
</comment>
<dbReference type="EMBL" id="CAJOBJ010008058">
    <property type="protein sequence ID" value="CAF4102110.1"/>
    <property type="molecule type" value="Genomic_DNA"/>
</dbReference>
<keyword evidence="2" id="KW-0519">Myristate</keyword>
<dbReference type="OrthoDB" id="191686at2759"/>